<keyword evidence="7" id="KW-0732">Signal</keyword>
<keyword evidence="6" id="KW-0865">Zymogen</keyword>
<name>A0A4R6Z6N9_9GAMM</name>
<evidence type="ECO:0000313" key="9">
    <source>
        <dbReference type="Proteomes" id="UP000295293"/>
    </source>
</evidence>
<comment type="catalytic activity">
    <reaction evidence="1 6">
        <text>an S-substituted glutathione + H2O = an S-substituted L-cysteinylglycine + L-glutamate</text>
        <dbReference type="Rhea" id="RHEA:59468"/>
        <dbReference type="ChEBI" id="CHEBI:15377"/>
        <dbReference type="ChEBI" id="CHEBI:29985"/>
        <dbReference type="ChEBI" id="CHEBI:90779"/>
        <dbReference type="ChEBI" id="CHEBI:143103"/>
        <dbReference type="EC" id="3.4.19.13"/>
    </reaction>
</comment>
<dbReference type="Gene3D" id="3.60.20.40">
    <property type="match status" value="1"/>
</dbReference>
<evidence type="ECO:0000256" key="2">
    <source>
        <dbReference type="ARBA" id="ARBA00001089"/>
    </source>
</evidence>
<dbReference type="UniPathway" id="UPA00204"/>
<feature type="chain" id="PRO_5020541739" description="Glutathione hydrolase proenzyme" evidence="7">
    <location>
        <begin position="19"/>
        <end position="564"/>
    </location>
</feature>
<dbReference type="PANTHER" id="PTHR43881">
    <property type="entry name" value="GAMMA-GLUTAMYLTRANSPEPTIDASE (AFU_ORTHOLOGUE AFUA_4G13580)"/>
    <property type="match status" value="1"/>
</dbReference>
<dbReference type="EMBL" id="SNZH01000002">
    <property type="protein sequence ID" value="TDR47438.1"/>
    <property type="molecule type" value="Genomic_DNA"/>
</dbReference>
<comment type="caution">
    <text evidence="8">The sequence shown here is derived from an EMBL/GenBank/DDBJ whole genome shotgun (WGS) entry which is preliminary data.</text>
</comment>
<sequence>MSRLTVAVLLLLPLAAGAADRVTGKAFATRSEVIAPHGMVATSQPLATQIGVDILQKGGSALDAAIAANAALGLMEPTGSGIGGDLFAIVWDAKTQKLYGYNGSGRSPASLTLDYFQQQGLKDIPPTGPLPVSVPGCVDAWFALHDKFGHLPMKELLAPTIAYARDGFPVSELIAYYWQRSVPRLSQYPGFKEQFTRDGKAPDKGERWRNPNLANTLESIAKGGRDAFYKGRIATAIGAYMKANQGFLSAEDLAAHRGEWVEPLSTNYRGYDVWELPPNGQGVAALTMLNILENYDFRKIEFGSIEHVHLFTEAKKLAFADRAQYFADPAMAKLPLKGLVSKDYAAQRRQLIGATAARSVDAGHPPLNDGDTIYLTTADKDGNMVSLIQSNYRGMGSGMAPADLGFILQDRGEMFVLKPGHANSYAPGKRPFHTIIPAFVTKGGKPWLSFGVMGGAMQPQGHVQIVMNLIDFGMNLQEAGDAPRIQHDGSTEPTGQATAMSDGGEINLETGYSWETVRGLMQKGHKVTYADGPYGGYQAIAWDAQNKVWIGASEGRKDGQAAGY</sequence>
<comment type="subunit">
    <text evidence="6">This enzyme consists of two polypeptide chains, which are synthesized in precursor form from a single polypeptide.</text>
</comment>
<dbReference type="NCBIfam" id="TIGR00066">
    <property type="entry name" value="g_glut_trans"/>
    <property type="match status" value="1"/>
</dbReference>
<keyword evidence="6" id="KW-0012">Acyltransferase</keyword>
<reference evidence="8 9" key="1">
    <citation type="submission" date="2019-03" db="EMBL/GenBank/DDBJ databases">
        <title>Genomic Encyclopedia of Type Strains, Phase IV (KMG-IV): sequencing the most valuable type-strain genomes for metagenomic binning, comparative biology and taxonomic classification.</title>
        <authorList>
            <person name="Goeker M."/>
        </authorList>
    </citation>
    <scope>NUCLEOTIDE SEQUENCE [LARGE SCALE GENOMIC DNA]</scope>
    <source>
        <strain evidence="8 9">DSM 21667</strain>
    </source>
</reference>
<evidence type="ECO:0000256" key="6">
    <source>
        <dbReference type="RuleBase" id="RU368036"/>
    </source>
</evidence>
<dbReference type="Proteomes" id="UP000295293">
    <property type="component" value="Unassembled WGS sequence"/>
</dbReference>
<evidence type="ECO:0000313" key="8">
    <source>
        <dbReference type="EMBL" id="TDR47438.1"/>
    </source>
</evidence>
<dbReference type="AlphaFoldDB" id="A0A4R6Z6N9"/>
<comment type="catalytic activity">
    <reaction evidence="2 6">
        <text>glutathione + H2O = L-cysteinylglycine + L-glutamate</text>
        <dbReference type="Rhea" id="RHEA:28807"/>
        <dbReference type="ChEBI" id="CHEBI:15377"/>
        <dbReference type="ChEBI" id="CHEBI:29985"/>
        <dbReference type="ChEBI" id="CHEBI:57925"/>
        <dbReference type="ChEBI" id="CHEBI:61694"/>
        <dbReference type="EC" id="3.4.19.13"/>
    </reaction>
</comment>
<dbReference type="GO" id="GO:0006751">
    <property type="term" value="P:glutathione catabolic process"/>
    <property type="evidence" value="ECO:0007669"/>
    <property type="project" value="UniProtKB-UniRule"/>
</dbReference>
<organism evidence="8 9">
    <name type="scientific">Tahibacter aquaticus</name>
    <dbReference type="NCBI Taxonomy" id="520092"/>
    <lineage>
        <taxon>Bacteria</taxon>
        <taxon>Pseudomonadati</taxon>
        <taxon>Pseudomonadota</taxon>
        <taxon>Gammaproteobacteria</taxon>
        <taxon>Lysobacterales</taxon>
        <taxon>Rhodanobacteraceae</taxon>
        <taxon>Tahibacter</taxon>
    </lineage>
</organism>
<evidence type="ECO:0000256" key="4">
    <source>
        <dbReference type="PIRSR" id="PIRSR600101-1"/>
    </source>
</evidence>
<feature type="signal peptide" evidence="7">
    <location>
        <begin position="1"/>
        <end position="18"/>
    </location>
</feature>
<dbReference type="RefSeq" id="WP_425598818.1">
    <property type="nucleotide sequence ID" value="NZ_SNZH01000002.1"/>
</dbReference>
<dbReference type="EC" id="3.4.19.13" evidence="6"/>
<comment type="PTM">
    <text evidence="6">Cleaved by autocatalysis into a large and a small subunit.</text>
</comment>
<dbReference type="InterPro" id="IPR000101">
    <property type="entry name" value="GGT_peptidase"/>
</dbReference>
<dbReference type="GO" id="GO:0103068">
    <property type="term" value="F:leukotriene C4 gamma-glutamyl transferase activity"/>
    <property type="evidence" value="ECO:0007669"/>
    <property type="project" value="UniProtKB-EC"/>
</dbReference>
<dbReference type="EC" id="2.3.2.2" evidence="6"/>
<dbReference type="PRINTS" id="PR01210">
    <property type="entry name" value="GGTRANSPTASE"/>
</dbReference>
<feature type="active site" description="Nucleophile" evidence="4">
    <location>
        <position position="372"/>
    </location>
</feature>
<protein>
    <recommendedName>
        <fullName evidence="6">Glutathione hydrolase proenzyme</fullName>
        <ecNumber evidence="6">2.3.2.2</ecNumber>
        <ecNumber evidence="6">3.4.19.13</ecNumber>
    </recommendedName>
    <component>
        <recommendedName>
            <fullName evidence="6">Glutathione hydrolase large chain</fullName>
        </recommendedName>
    </component>
    <component>
        <recommendedName>
            <fullName evidence="6">Glutathione hydrolase small chain</fullName>
        </recommendedName>
    </component>
</protein>
<comment type="pathway">
    <text evidence="6">Sulfur metabolism; glutathione metabolism.</text>
</comment>
<accession>A0A4R6Z6N9</accession>
<keyword evidence="6 8" id="KW-0808">Transferase</keyword>
<dbReference type="Gene3D" id="1.10.246.230">
    <property type="match status" value="1"/>
</dbReference>
<proteinExistence type="inferred from homology"/>
<keyword evidence="6" id="KW-0378">Hydrolase</keyword>
<keyword evidence="9" id="KW-1185">Reference proteome</keyword>
<feature type="binding site" evidence="5">
    <location>
        <position position="455"/>
    </location>
    <ligand>
        <name>L-glutamate</name>
        <dbReference type="ChEBI" id="CHEBI:29985"/>
    </ligand>
</feature>
<evidence type="ECO:0000256" key="1">
    <source>
        <dbReference type="ARBA" id="ARBA00001049"/>
    </source>
</evidence>
<dbReference type="PANTHER" id="PTHR43881:SF1">
    <property type="entry name" value="GAMMA-GLUTAMYLTRANSPEPTIDASE (AFU_ORTHOLOGUE AFUA_4G13580)"/>
    <property type="match status" value="1"/>
</dbReference>
<dbReference type="InterPro" id="IPR052896">
    <property type="entry name" value="GGT-like_enzyme"/>
</dbReference>
<comment type="similarity">
    <text evidence="6">Belongs to the gamma-glutamyltransferase family.</text>
</comment>
<comment type="catalytic activity">
    <reaction evidence="3 6">
        <text>an N-terminal (5-L-glutamyl)-[peptide] + an alpha-amino acid = 5-L-glutamyl amino acid + an N-terminal L-alpha-aminoacyl-[peptide]</text>
        <dbReference type="Rhea" id="RHEA:23904"/>
        <dbReference type="Rhea" id="RHEA-COMP:9780"/>
        <dbReference type="Rhea" id="RHEA-COMP:9795"/>
        <dbReference type="ChEBI" id="CHEBI:77644"/>
        <dbReference type="ChEBI" id="CHEBI:78597"/>
        <dbReference type="ChEBI" id="CHEBI:78599"/>
        <dbReference type="ChEBI" id="CHEBI:78608"/>
        <dbReference type="EC" id="2.3.2.2"/>
    </reaction>
</comment>
<dbReference type="InterPro" id="IPR029055">
    <property type="entry name" value="Ntn_hydrolases_N"/>
</dbReference>
<dbReference type="SUPFAM" id="SSF56235">
    <property type="entry name" value="N-terminal nucleophile aminohydrolases (Ntn hydrolases)"/>
    <property type="match status" value="1"/>
</dbReference>
<evidence type="ECO:0000256" key="5">
    <source>
        <dbReference type="PIRSR" id="PIRSR600101-2"/>
    </source>
</evidence>
<evidence type="ECO:0000256" key="7">
    <source>
        <dbReference type="SAM" id="SignalP"/>
    </source>
</evidence>
<dbReference type="GO" id="GO:0036374">
    <property type="term" value="F:glutathione hydrolase activity"/>
    <property type="evidence" value="ECO:0007669"/>
    <property type="project" value="UniProtKB-UniRule"/>
</dbReference>
<dbReference type="GO" id="GO:0006750">
    <property type="term" value="P:glutathione biosynthetic process"/>
    <property type="evidence" value="ECO:0007669"/>
    <property type="project" value="UniProtKB-KW"/>
</dbReference>
<dbReference type="Pfam" id="PF01019">
    <property type="entry name" value="G_glu_transpept"/>
    <property type="match status" value="1"/>
</dbReference>
<evidence type="ECO:0000256" key="3">
    <source>
        <dbReference type="ARBA" id="ARBA00047417"/>
    </source>
</evidence>
<dbReference type="InterPro" id="IPR043137">
    <property type="entry name" value="GGT_ssub_C"/>
</dbReference>
<keyword evidence="6" id="KW-0317">Glutathione biosynthesis</keyword>
<gene>
    <name evidence="8" type="ORF">DFR29_10297</name>
</gene>